<accession>A0AAW1P889</accession>
<feature type="domain" description="EDS1 EP" evidence="1">
    <location>
        <begin position="135"/>
        <end position="174"/>
    </location>
</feature>
<evidence type="ECO:0000259" key="1">
    <source>
        <dbReference type="Pfam" id="PF18117"/>
    </source>
</evidence>
<dbReference type="Pfam" id="PF18117">
    <property type="entry name" value="EDS1_EP"/>
    <property type="match status" value="1"/>
</dbReference>
<dbReference type="InterPro" id="IPR041266">
    <property type="entry name" value="EDS1_EP"/>
</dbReference>
<reference evidence="2 3" key="1">
    <citation type="journal article" date="2024" name="Nat. Commun.">
        <title>Phylogenomics reveals the evolutionary origins of lichenization in chlorophyte algae.</title>
        <authorList>
            <person name="Puginier C."/>
            <person name="Libourel C."/>
            <person name="Otte J."/>
            <person name="Skaloud P."/>
            <person name="Haon M."/>
            <person name="Grisel S."/>
            <person name="Petersen M."/>
            <person name="Berrin J.G."/>
            <person name="Delaux P.M."/>
            <person name="Dal Grande F."/>
            <person name="Keller J."/>
        </authorList>
    </citation>
    <scope>NUCLEOTIDE SEQUENCE [LARGE SCALE GENOMIC DNA]</scope>
    <source>
        <strain evidence="2 3">SAG 2043</strain>
    </source>
</reference>
<dbReference type="Proteomes" id="UP001489004">
    <property type="component" value="Unassembled WGS sequence"/>
</dbReference>
<evidence type="ECO:0000313" key="2">
    <source>
        <dbReference type="EMBL" id="KAK9803999.1"/>
    </source>
</evidence>
<dbReference type="EMBL" id="JALJOR010000019">
    <property type="protein sequence ID" value="KAK9803999.1"/>
    <property type="molecule type" value="Genomic_DNA"/>
</dbReference>
<protein>
    <recommendedName>
        <fullName evidence="1">EDS1 EP domain-containing protein</fullName>
    </recommendedName>
</protein>
<organism evidence="2 3">
    <name type="scientific">[Myrmecia] bisecta</name>
    <dbReference type="NCBI Taxonomy" id="41462"/>
    <lineage>
        <taxon>Eukaryota</taxon>
        <taxon>Viridiplantae</taxon>
        <taxon>Chlorophyta</taxon>
        <taxon>core chlorophytes</taxon>
        <taxon>Trebouxiophyceae</taxon>
        <taxon>Trebouxiales</taxon>
        <taxon>Trebouxiaceae</taxon>
        <taxon>Myrmecia</taxon>
    </lineage>
</organism>
<gene>
    <name evidence="2" type="ORF">WJX72_011631</name>
</gene>
<sequence length="187" mass="21523">MELAGSEFLKKSAAALGAAPVGLGATWAATYLYTEEQRIRACKKNAIELEQQYPIKEMHVLEKLSERLGDSYPEALYLQPGLEDEQEQAWQAMQTAWKFWRKVEMLYERPGNELLHPGEKCPWRSLLGQSLPKDDGFFTRSWAGRGAHYRKLAEPIDILNYYRKNKHLESGHYADGIVDELADDNYR</sequence>
<proteinExistence type="predicted"/>
<keyword evidence="3" id="KW-1185">Reference proteome</keyword>
<name>A0AAW1P889_9CHLO</name>
<comment type="caution">
    <text evidence="2">The sequence shown here is derived from an EMBL/GenBank/DDBJ whole genome shotgun (WGS) entry which is preliminary data.</text>
</comment>
<evidence type="ECO:0000313" key="3">
    <source>
        <dbReference type="Proteomes" id="UP001489004"/>
    </source>
</evidence>
<dbReference type="AlphaFoldDB" id="A0AAW1P889"/>